<gene>
    <name evidence="5" type="ORF">DIZ80_12940</name>
</gene>
<feature type="repeat" description="TPR" evidence="3">
    <location>
        <begin position="650"/>
        <end position="683"/>
    </location>
</feature>
<dbReference type="PROSITE" id="PS50005">
    <property type="entry name" value="TPR"/>
    <property type="match status" value="4"/>
</dbReference>
<keyword evidence="2 3" id="KW-0802">TPR repeat</keyword>
<comment type="caution">
    <text evidence="5">The sequence shown here is derived from an EMBL/GenBank/DDBJ whole genome shotgun (WGS) entry which is preliminary data.</text>
</comment>
<organism evidence="5 6">
    <name type="scientific">endosymbiont of Galathealinum brachiosum</name>
    <dbReference type="NCBI Taxonomy" id="2200906"/>
    <lineage>
        <taxon>Bacteria</taxon>
        <taxon>Pseudomonadati</taxon>
        <taxon>Pseudomonadota</taxon>
        <taxon>Gammaproteobacteria</taxon>
        <taxon>sulfur-oxidizing symbionts</taxon>
    </lineage>
</organism>
<dbReference type="AlphaFoldDB" id="A0A370D7V8"/>
<evidence type="ECO:0000313" key="5">
    <source>
        <dbReference type="EMBL" id="RDH81023.1"/>
    </source>
</evidence>
<dbReference type="SMART" id="SM00028">
    <property type="entry name" value="TPR"/>
    <property type="match status" value="13"/>
</dbReference>
<evidence type="ECO:0000313" key="6">
    <source>
        <dbReference type="Proteomes" id="UP000254266"/>
    </source>
</evidence>
<dbReference type="Pfam" id="PF14559">
    <property type="entry name" value="TPR_19"/>
    <property type="match status" value="1"/>
</dbReference>
<sequence length="799" mass="89348">MKQLFTELTKLTVTSILVVSLYACGGAEERKIKYLEKGKAYLAEKNYKKAKVEIKNVLQIDPKFAEAYFLLGKVEESKMELIKAIGNYQKAIELNPELNQAKINTARIYVIAGTDHTIKEAMRLLDEVKKTEPENIEASLIAATLEYKVGSKEKATKSLELIVDKDITLVDGALLLANIYIKNKQYDKAKSLLIKSSENNPKDIKIRMRLAELYANGLKDAVSSERVLKELVEIDPENFTLTVALSGFYARTDQIDKAEVILKNAIKQDDDDVRRYLMLIELLASRKGTNIAERELLKAIDSKPELYSLRFSLIKFYNSIGRASEAKAVLKQIIGEKGFDVEGTKARNELARILLNEGDKLGASVYLKEVITEYPSNNDALLLSGKISLANQDPVSAINGLRTVVKNNPKNSEAALLLAKAHEINAESSLAEEVLKRSIESNPVNDITHANYARYLVSKGRIDEAVNVVDKAMVYFKESYDLLSIKLKIAGSQGKKLEVQSILDLMEVADSSKADVNLIKGKIQLSKGNMDKAIEEFEKAFEKSVDKFKPLELIVKTYVYNKQNNKALTRLQKQLEINPNDAVSNQLLGQVYLSQNKVNDARAKFKIAIQDSSSWMVPYSSLASTYISEKDFEKAVEVYQNAITKMLNKSTAQIQLAGLYELQKDFVKAMEIYKQILVDNPTNKLAANNYASLLLDHGNQSDYVKALDLSESFEKNQQSALQDTLAWAYAKTGKNAKAVEILKPIVEKSPKIAVFRYHLGYALYHMGDKAAAKSHLEIAASSEQEFVGRDEATKLLKSI</sequence>
<dbReference type="EMBL" id="QFXC01000013">
    <property type="protein sequence ID" value="RDH81023.1"/>
    <property type="molecule type" value="Genomic_DNA"/>
</dbReference>
<dbReference type="Pfam" id="PF13176">
    <property type="entry name" value="TPR_7"/>
    <property type="match status" value="1"/>
</dbReference>
<dbReference type="PROSITE" id="PS51257">
    <property type="entry name" value="PROKAR_LIPOPROTEIN"/>
    <property type="match status" value="1"/>
</dbReference>
<name>A0A370D7V8_9GAMM</name>
<dbReference type="Gene3D" id="1.25.40.10">
    <property type="entry name" value="Tetratricopeptide repeat domain"/>
    <property type="match status" value="3"/>
</dbReference>
<evidence type="ECO:0000256" key="3">
    <source>
        <dbReference type="PROSITE-ProRule" id="PRU00339"/>
    </source>
</evidence>
<dbReference type="InterPro" id="IPR056413">
    <property type="entry name" value="TPR_CcmH_CycH"/>
</dbReference>
<dbReference type="Pfam" id="PF13432">
    <property type="entry name" value="TPR_16"/>
    <property type="match status" value="1"/>
</dbReference>
<keyword evidence="1" id="KW-0677">Repeat</keyword>
<dbReference type="InterPro" id="IPR011990">
    <property type="entry name" value="TPR-like_helical_dom_sf"/>
</dbReference>
<dbReference type="Pfam" id="PF23914">
    <property type="entry name" value="TPR_CcmH_CycH"/>
    <property type="match status" value="1"/>
</dbReference>
<dbReference type="SUPFAM" id="SSF48452">
    <property type="entry name" value="TPR-like"/>
    <property type="match status" value="2"/>
</dbReference>
<reference evidence="5 6" key="1">
    <citation type="journal article" date="2018" name="ISME J.">
        <title>Endosymbiont genomes yield clues of tubeworm success.</title>
        <authorList>
            <person name="Li Y."/>
            <person name="Liles M.R."/>
            <person name="Halanych K.M."/>
        </authorList>
    </citation>
    <scope>NUCLEOTIDE SEQUENCE [LARGE SCALE GENOMIC DNA]</scope>
    <source>
        <strain evidence="5">A1464</strain>
    </source>
</reference>
<dbReference type="InterPro" id="IPR019734">
    <property type="entry name" value="TPR_rpt"/>
</dbReference>
<evidence type="ECO:0000259" key="4">
    <source>
        <dbReference type="Pfam" id="PF23914"/>
    </source>
</evidence>
<feature type="repeat" description="TPR" evidence="3">
    <location>
        <begin position="31"/>
        <end position="64"/>
    </location>
</feature>
<dbReference type="PANTHER" id="PTHR45586:SF1">
    <property type="entry name" value="LIPOPOLYSACCHARIDE ASSEMBLY PROTEIN B"/>
    <property type="match status" value="1"/>
</dbReference>
<dbReference type="Pfam" id="PF13181">
    <property type="entry name" value="TPR_8"/>
    <property type="match status" value="2"/>
</dbReference>
<dbReference type="InterPro" id="IPR051012">
    <property type="entry name" value="CellSynth/LPSAsmb/PSIAsmb"/>
</dbReference>
<feature type="domain" description="Cytochrome c-type biogenesis protein H TPR" evidence="4">
    <location>
        <begin position="34"/>
        <end position="160"/>
    </location>
</feature>
<keyword evidence="6" id="KW-1185">Reference proteome</keyword>
<protein>
    <recommendedName>
        <fullName evidence="4">Cytochrome c-type biogenesis protein H TPR domain-containing protein</fullName>
    </recommendedName>
</protein>
<dbReference type="Proteomes" id="UP000254266">
    <property type="component" value="Unassembled WGS sequence"/>
</dbReference>
<accession>A0A370D7V8</accession>
<feature type="repeat" description="TPR" evidence="3">
    <location>
        <begin position="65"/>
        <end position="98"/>
    </location>
</feature>
<dbReference type="PANTHER" id="PTHR45586">
    <property type="entry name" value="TPR REPEAT-CONTAINING PROTEIN PA4667"/>
    <property type="match status" value="1"/>
</dbReference>
<feature type="repeat" description="TPR" evidence="3">
    <location>
        <begin position="514"/>
        <end position="547"/>
    </location>
</feature>
<evidence type="ECO:0000256" key="1">
    <source>
        <dbReference type="ARBA" id="ARBA00022737"/>
    </source>
</evidence>
<evidence type="ECO:0000256" key="2">
    <source>
        <dbReference type="ARBA" id="ARBA00022803"/>
    </source>
</evidence>
<proteinExistence type="predicted"/>